<dbReference type="InterPro" id="IPR050437">
    <property type="entry name" value="Ribos_protein_bS1-like"/>
</dbReference>
<dbReference type="InterPro" id="IPR012337">
    <property type="entry name" value="RNaseH-like_sf"/>
</dbReference>
<dbReference type="Pfam" id="PF22706">
    <property type="entry name" value="Tex_central_region"/>
    <property type="match status" value="1"/>
</dbReference>
<dbReference type="GO" id="GO:0006412">
    <property type="term" value="P:translation"/>
    <property type="evidence" value="ECO:0007669"/>
    <property type="project" value="TreeGrafter"/>
</dbReference>
<dbReference type="Gene3D" id="2.40.50.140">
    <property type="entry name" value="Nucleic acid-binding proteins"/>
    <property type="match status" value="1"/>
</dbReference>
<dbReference type="PROSITE" id="PS50126">
    <property type="entry name" value="S1"/>
    <property type="match status" value="1"/>
</dbReference>
<sequence length="716" mass="81820">MNTKINIEASAINTTALELNLNLNQVNLVLEMLANGDTVPFIARYRQNLTKGLNEEQIYKIDKLYKYYESLNKRKEAIINILSEKKLLTDDLLNKINQITTKSDLESLYEPFKVGKKTKASQAIELGLEPLAQSIYQNKNPKFDAKFEAKKYLNDKIPTIEFALEQANYIIAQWISQNTEIKDEIKKRIYSFGVLKTTAKKNKEDPKEKFKLYYDFKLPIKYLKNHNILAINRAVNLNIVLLSFDYKFDHFVSYILYILDRKKLNEVNLKDPIIDSLKRLILPSVEREIFSELFVKAETSAIQIFSNSVEKLLNTPAIDNITLLSIDPGFKNGCKIAVLNKNGDLLEVAKIYPTEPRKEILKSQKIVLELIKKHNVDIIVIGNGTASRETEKFISDLIKEYKLTNLKYTIVSEVGASIYSASQVAIDEFPELSVEERSAVNIGRKFLYPLNEYVKIDPKSIGVGQYQHDVNQKELDHYLTFKVQKVVNKVGVDLNLATKEILTYISGLSSKHAQNIIEHRKEKGEFKNRLEVLEVKGIGQKTYEQAIGFLRILNSNNFLDKTFIHPDLYHLANKIIDKYNLVPNDNGLNLTHLDPKVLASELQVEYYDVKLILEALSSSVQPIKRDKTGFILKSSITNFEDLTEGEQITGFIDNITDFGIFAYIGLKESLFIPTKDLNLTNNLSQHEAFAPGQIINATITNLDKEKKRISGKLISF</sequence>
<evidence type="ECO:0000313" key="2">
    <source>
        <dbReference type="EMBL" id="VEU62539.1"/>
    </source>
</evidence>
<accession>A0A449AC65</accession>
<dbReference type="Pfam" id="PF16921">
    <property type="entry name" value="Tex_YqgF"/>
    <property type="match status" value="1"/>
</dbReference>
<proteinExistence type="predicted"/>
<dbReference type="Proteomes" id="UP000289952">
    <property type="component" value="Chromosome"/>
</dbReference>
<dbReference type="InterPro" id="IPR003029">
    <property type="entry name" value="S1_domain"/>
</dbReference>
<evidence type="ECO:0000313" key="3">
    <source>
        <dbReference type="Proteomes" id="UP000289952"/>
    </source>
</evidence>
<dbReference type="InterPro" id="IPR023319">
    <property type="entry name" value="Tex-like_HTH_dom_sf"/>
</dbReference>
<dbReference type="FunFam" id="3.30.420.140:FF:000001">
    <property type="entry name" value="RNA-binding transcriptional accessory protein"/>
    <property type="match status" value="1"/>
</dbReference>
<dbReference type="EMBL" id="LR214972">
    <property type="protein sequence ID" value="VEU62539.1"/>
    <property type="molecule type" value="Genomic_DNA"/>
</dbReference>
<dbReference type="SUPFAM" id="SSF50249">
    <property type="entry name" value="Nucleic acid-binding proteins"/>
    <property type="match status" value="1"/>
</dbReference>
<reference evidence="2 3" key="1">
    <citation type="submission" date="2019-01" db="EMBL/GenBank/DDBJ databases">
        <authorList>
            <consortium name="Pathogen Informatics"/>
        </authorList>
    </citation>
    <scope>NUCLEOTIDE SEQUENCE [LARGE SCALE GENOMIC DNA]</scope>
    <source>
        <strain evidence="2 3">NCTC10118</strain>
    </source>
</reference>
<dbReference type="Gene3D" id="3.30.420.140">
    <property type="entry name" value="YqgF/RNase H-like domain"/>
    <property type="match status" value="1"/>
</dbReference>
<name>A0A449AC65_9BACT</name>
<dbReference type="InterPro" id="IPR023323">
    <property type="entry name" value="Tex-like_dom_sf"/>
</dbReference>
<dbReference type="InterPro" id="IPR037027">
    <property type="entry name" value="YqgF/RNaseH-like_dom_sf"/>
</dbReference>
<dbReference type="Pfam" id="PF00575">
    <property type="entry name" value="S1"/>
    <property type="match status" value="1"/>
</dbReference>
<gene>
    <name evidence="2" type="primary">yhgF</name>
    <name evidence="2" type="ORF">NCTC10118_00048</name>
</gene>
<dbReference type="InterPro" id="IPR010994">
    <property type="entry name" value="RuvA_2-like"/>
</dbReference>
<protein>
    <submittedName>
        <fullName evidence="2">RNA (S1 domain)-binding protein</fullName>
    </submittedName>
</protein>
<dbReference type="GO" id="GO:0006139">
    <property type="term" value="P:nucleobase-containing compound metabolic process"/>
    <property type="evidence" value="ECO:0007669"/>
    <property type="project" value="InterPro"/>
</dbReference>
<feature type="domain" description="S1 motif" evidence="1">
    <location>
        <begin position="645"/>
        <end position="714"/>
    </location>
</feature>
<dbReference type="Gene3D" id="1.10.10.650">
    <property type="entry name" value="RuvA domain 2-like"/>
    <property type="match status" value="1"/>
</dbReference>
<dbReference type="Gene3D" id="1.10.150.310">
    <property type="entry name" value="Tex RuvX-like domain-like"/>
    <property type="match status" value="1"/>
</dbReference>
<evidence type="ECO:0000259" key="1">
    <source>
        <dbReference type="PROSITE" id="PS50126"/>
    </source>
</evidence>
<keyword evidence="3" id="KW-1185">Reference proteome</keyword>
<dbReference type="InterPro" id="IPR018974">
    <property type="entry name" value="Tex-like_N"/>
</dbReference>
<dbReference type="SUPFAM" id="SSF53098">
    <property type="entry name" value="Ribonuclease H-like"/>
    <property type="match status" value="1"/>
</dbReference>
<organism evidence="2 3">
    <name type="scientific">Mycoplasmopsis bovirhinis</name>
    <dbReference type="NCBI Taxonomy" id="29553"/>
    <lineage>
        <taxon>Bacteria</taxon>
        <taxon>Bacillati</taxon>
        <taxon>Mycoplasmatota</taxon>
        <taxon>Mycoplasmoidales</taxon>
        <taxon>Metamycoplasmataceae</taxon>
        <taxon>Mycoplasmopsis</taxon>
    </lineage>
</organism>
<dbReference type="SUPFAM" id="SSF47781">
    <property type="entry name" value="RuvA domain 2-like"/>
    <property type="match status" value="2"/>
</dbReference>
<dbReference type="Pfam" id="PF09371">
    <property type="entry name" value="Tex_N"/>
    <property type="match status" value="1"/>
</dbReference>
<dbReference type="PANTHER" id="PTHR10724">
    <property type="entry name" value="30S RIBOSOMAL PROTEIN S1"/>
    <property type="match status" value="1"/>
</dbReference>
<dbReference type="GO" id="GO:0003735">
    <property type="term" value="F:structural constituent of ribosome"/>
    <property type="evidence" value="ECO:0007669"/>
    <property type="project" value="TreeGrafter"/>
</dbReference>
<dbReference type="SMART" id="SM00732">
    <property type="entry name" value="YqgFc"/>
    <property type="match status" value="1"/>
</dbReference>
<dbReference type="InterPro" id="IPR041692">
    <property type="entry name" value="HHH_9"/>
</dbReference>
<dbReference type="InterPro" id="IPR012340">
    <property type="entry name" value="NA-bd_OB-fold"/>
</dbReference>
<dbReference type="Pfam" id="PF12836">
    <property type="entry name" value="HHH_3"/>
    <property type="match status" value="1"/>
</dbReference>
<dbReference type="SMART" id="SM00316">
    <property type="entry name" value="S1"/>
    <property type="match status" value="1"/>
</dbReference>
<dbReference type="GO" id="GO:0003729">
    <property type="term" value="F:mRNA binding"/>
    <property type="evidence" value="ECO:0007669"/>
    <property type="project" value="TreeGrafter"/>
</dbReference>
<dbReference type="InterPro" id="IPR032639">
    <property type="entry name" value="Tex_YqgF"/>
</dbReference>
<dbReference type="AlphaFoldDB" id="A0A449AC65"/>
<dbReference type="FunFam" id="1.10.10.650:FF:000001">
    <property type="entry name" value="S1 RNA-binding domain 1"/>
    <property type="match status" value="1"/>
</dbReference>
<dbReference type="SUPFAM" id="SSF158832">
    <property type="entry name" value="Tex N-terminal region-like"/>
    <property type="match status" value="1"/>
</dbReference>
<dbReference type="Gene3D" id="1.10.3500.10">
    <property type="entry name" value="Tex N-terminal region-like"/>
    <property type="match status" value="1"/>
</dbReference>
<dbReference type="Pfam" id="PF17674">
    <property type="entry name" value="HHH_9"/>
    <property type="match status" value="1"/>
</dbReference>
<dbReference type="InterPro" id="IPR055179">
    <property type="entry name" value="Tex-like_central_region"/>
</dbReference>
<dbReference type="PANTHER" id="PTHR10724:SF10">
    <property type="entry name" value="S1 RNA-BINDING DOMAIN-CONTAINING PROTEIN 1"/>
    <property type="match status" value="1"/>
</dbReference>
<dbReference type="InterPro" id="IPR006641">
    <property type="entry name" value="YqgF/RNaseH-like_dom"/>
</dbReference>